<organism evidence="1 2">
    <name type="scientific">Capnocytophaga canimorsus</name>
    <dbReference type="NCBI Taxonomy" id="28188"/>
    <lineage>
        <taxon>Bacteria</taxon>
        <taxon>Pseudomonadati</taxon>
        <taxon>Bacteroidota</taxon>
        <taxon>Flavobacteriia</taxon>
        <taxon>Flavobacteriales</taxon>
        <taxon>Flavobacteriaceae</taxon>
        <taxon>Capnocytophaga</taxon>
    </lineage>
</organism>
<dbReference type="EMBL" id="CDOE01000079">
    <property type="protein sequence ID" value="CEN41116.1"/>
    <property type="molecule type" value="Genomic_DNA"/>
</dbReference>
<evidence type="ECO:0000313" key="2">
    <source>
        <dbReference type="Proteomes" id="UP000044026"/>
    </source>
</evidence>
<reference evidence="1 2" key="1">
    <citation type="submission" date="2015-01" db="EMBL/GenBank/DDBJ databases">
        <authorList>
            <person name="Xiang T."/>
            <person name="Song Y."/>
            <person name="Huang L."/>
            <person name="Wang B."/>
            <person name="Wu P."/>
        </authorList>
    </citation>
    <scope>NUCLEOTIDE SEQUENCE [LARGE SCALE GENOMIC DNA]</scope>
    <source>
        <strain evidence="1 2">Cc12</strain>
    </source>
</reference>
<gene>
    <name evidence="1" type="ORF">CCAN12_800067</name>
</gene>
<name>A0A0B7HMY3_9FLAO</name>
<sequence>MRGLQYALDLIDRSFGVSIRRARAATTELDQAVNSTNKNIGKIRVTGQQSFGALGSFAKKAGIALAGAFAVGSVIAFGNEVTRVTAQFEGYKNAIEFASGQNGAKNIQFLDDTIKTLNLDMASSYKGFQTLTGSLKGTALEYCQWVILFSFLLTFVHCFNLFRLLVQIYKQMMT</sequence>
<dbReference type="GeneID" id="69580304"/>
<dbReference type="Proteomes" id="UP000044026">
    <property type="component" value="Unassembled WGS sequence"/>
</dbReference>
<dbReference type="AlphaFoldDB" id="A0A0B7HMY3"/>
<dbReference type="RefSeq" id="WP_042002037.1">
    <property type="nucleotide sequence ID" value="NZ_CP022382.1"/>
</dbReference>
<accession>A0A0B7HMY3</accession>
<evidence type="ECO:0000313" key="1">
    <source>
        <dbReference type="EMBL" id="CEN41116.1"/>
    </source>
</evidence>
<proteinExistence type="predicted"/>
<protein>
    <submittedName>
        <fullName evidence="1">Uncharacterized protein</fullName>
    </submittedName>
</protein>